<dbReference type="STRING" id="289078.A0A2X0LDS0"/>
<evidence type="ECO:0000256" key="4">
    <source>
        <dbReference type="ARBA" id="ARBA00015377"/>
    </source>
</evidence>
<name>A0A2X0LDS0_9BASI</name>
<evidence type="ECO:0000256" key="6">
    <source>
        <dbReference type="ARBA" id="ARBA00022679"/>
    </source>
</evidence>
<dbReference type="SUPFAM" id="SSF46767">
    <property type="entry name" value="Methylated DNA-protein cysteine methyltransferase, C-terminal domain"/>
    <property type="match status" value="1"/>
</dbReference>
<evidence type="ECO:0000256" key="9">
    <source>
        <dbReference type="ARBA" id="ARBA00030795"/>
    </source>
</evidence>
<dbReference type="OrthoDB" id="1907495at2759"/>
<dbReference type="GO" id="GO:0006281">
    <property type="term" value="P:DNA repair"/>
    <property type="evidence" value="ECO:0007669"/>
    <property type="project" value="UniProtKB-KW"/>
</dbReference>
<dbReference type="PROSITE" id="PS00374">
    <property type="entry name" value="MGMT"/>
    <property type="match status" value="1"/>
</dbReference>
<reference evidence="14" key="1">
    <citation type="submission" date="2016-10" db="EMBL/GenBank/DDBJ databases">
        <authorList>
            <person name="Jeantristanb JTB J.-T."/>
            <person name="Ricardo R."/>
        </authorList>
    </citation>
    <scope>NUCLEOTIDE SEQUENCE [LARGE SCALE GENOMIC DNA]</scope>
</reference>
<keyword evidence="8" id="KW-0234">DNA repair</keyword>
<dbReference type="InterPro" id="IPR036217">
    <property type="entry name" value="MethylDNA_cys_MeTrfase_DNAb"/>
</dbReference>
<sequence>MAPTRTQTVLVERTVKPRITKMTANPSKGRTLSDEAMPDSTIPFPKDLAARSRFVLPDGRKLTPHQWKVYDHISSIPVGKVTTYGHIAKVLDSSPRAIGGALRSNPFHPHVPCHRIIDSKLFIGGFQGQWGNNKGDENQIGGKEMKKRRLLRDEGVDFDGKGILIGGADKVWTGL</sequence>
<comment type="catalytic activity">
    <reaction evidence="1">
        <text>a 4-O-methyl-thymidine in DNA + L-cysteinyl-[protein] = a thymidine in DNA + S-methyl-L-cysteinyl-[protein]</text>
        <dbReference type="Rhea" id="RHEA:53428"/>
        <dbReference type="Rhea" id="RHEA-COMP:10131"/>
        <dbReference type="Rhea" id="RHEA-COMP:10132"/>
        <dbReference type="Rhea" id="RHEA-COMP:13555"/>
        <dbReference type="Rhea" id="RHEA-COMP:13556"/>
        <dbReference type="ChEBI" id="CHEBI:29950"/>
        <dbReference type="ChEBI" id="CHEBI:82612"/>
        <dbReference type="ChEBI" id="CHEBI:137386"/>
        <dbReference type="ChEBI" id="CHEBI:137387"/>
        <dbReference type="EC" id="2.1.1.63"/>
    </reaction>
</comment>
<gene>
    <name evidence="13" type="ORF">BZ3500_MVSOF-1268-A1-R1_CHR3-1G05831</name>
</gene>
<evidence type="ECO:0000256" key="5">
    <source>
        <dbReference type="ARBA" id="ARBA00022603"/>
    </source>
</evidence>
<keyword evidence="6" id="KW-0808">Transferase</keyword>
<evidence type="ECO:0000256" key="11">
    <source>
        <dbReference type="ARBA" id="ARBA00049348"/>
    </source>
</evidence>
<dbReference type="CDD" id="cd06445">
    <property type="entry name" value="ATase"/>
    <property type="match status" value="1"/>
</dbReference>
<keyword evidence="5" id="KW-0489">Methyltransferase</keyword>
<accession>A0A2X0LDS0</accession>
<dbReference type="Pfam" id="PF01035">
    <property type="entry name" value="DNA_binding_1"/>
    <property type="match status" value="1"/>
</dbReference>
<evidence type="ECO:0000256" key="7">
    <source>
        <dbReference type="ARBA" id="ARBA00022763"/>
    </source>
</evidence>
<proteinExistence type="inferred from homology"/>
<evidence type="ECO:0000313" key="14">
    <source>
        <dbReference type="Proteomes" id="UP000249723"/>
    </source>
</evidence>
<organism evidence="13 14">
    <name type="scientific">Microbotryum saponariae</name>
    <dbReference type="NCBI Taxonomy" id="289078"/>
    <lineage>
        <taxon>Eukaryota</taxon>
        <taxon>Fungi</taxon>
        <taxon>Dikarya</taxon>
        <taxon>Basidiomycota</taxon>
        <taxon>Pucciniomycotina</taxon>
        <taxon>Microbotryomycetes</taxon>
        <taxon>Microbotryales</taxon>
        <taxon>Microbotryaceae</taxon>
        <taxon>Microbotryum</taxon>
    </lineage>
</organism>
<feature type="domain" description="Methylated-DNA-[protein]-cysteine S-methyltransferase DNA binding" evidence="12">
    <location>
        <begin position="65"/>
        <end position="156"/>
    </location>
</feature>
<dbReference type="NCBIfam" id="TIGR00589">
    <property type="entry name" value="ogt"/>
    <property type="match status" value="1"/>
</dbReference>
<keyword evidence="14" id="KW-1185">Reference proteome</keyword>
<dbReference type="EC" id="2.1.1.63" evidence="3"/>
<dbReference type="InterPro" id="IPR014048">
    <property type="entry name" value="MethylDNA_cys_MeTrfase_DNA-bd"/>
</dbReference>
<dbReference type="InterPro" id="IPR001497">
    <property type="entry name" value="MethylDNA_cys_MeTrfase_AS"/>
</dbReference>
<comment type="similarity">
    <text evidence="2">Belongs to the MGMT family.</text>
</comment>
<dbReference type="InterPro" id="IPR036388">
    <property type="entry name" value="WH-like_DNA-bd_sf"/>
</dbReference>
<evidence type="ECO:0000259" key="12">
    <source>
        <dbReference type="Pfam" id="PF01035"/>
    </source>
</evidence>
<dbReference type="PANTHER" id="PTHR10815:SF13">
    <property type="entry name" value="METHYLATED-DNA--PROTEIN-CYSTEINE METHYLTRANSFERASE"/>
    <property type="match status" value="1"/>
</dbReference>
<keyword evidence="7" id="KW-0227">DNA damage</keyword>
<evidence type="ECO:0000256" key="8">
    <source>
        <dbReference type="ARBA" id="ARBA00023204"/>
    </source>
</evidence>
<evidence type="ECO:0000256" key="10">
    <source>
        <dbReference type="ARBA" id="ARBA00031621"/>
    </source>
</evidence>
<dbReference type="PANTHER" id="PTHR10815">
    <property type="entry name" value="METHYLATED-DNA--PROTEIN-CYSTEINE METHYLTRANSFERASE"/>
    <property type="match status" value="1"/>
</dbReference>
<dbReference type="EMBL" id="FMWP01000096">
    <property type="protein sequence ID" value="SCZ99135.1"/>
    <property type="molecule type" value="Genomic_DNA"/>
</dbReference>
<dbReference type="GO" id="GO:0003908">
    <property type="term" value="F:methylated-DNA-[protein]-cysteine S-methyltransferase activity"/>
    <property type="evidence" value="ECO:0007669"/>
    <property type="project" value="UniProtKB-EC"/>
</dbReference>
<dbReference type="Gene3D" id="1.10.10.10">
    <property type="entry name" value="Winged helix-like DNA-binding domain superfamily/Winged helix DNA-binding domain"/>
    <property type="match status" value="1"/>
</dbReference>
<evidence type="ECO:0000256" key="1">
    <source>
        <dbReference type="ARBA" id="ARBA00001286"/>
    </source>
</evidence>
<dbReference type="AlphaFoldDB" id="A0A2X0LDS0"/>
<evidence type="ECO:0000313" key="13">
    <source>
        <dbReference type="EMBL" id="SCZ99135.1"/>
    </source>
</evidence>
<evidence type="ECO:0000256" key="2">
    <source>
        <dbReference type="ARBA" id="ARBA00008711"/>
    </source>
</evidence>
<dbReference type="Proteomes" id="UP000249723">
    <property type="component" value="Unassembled WGS sequence"/>
</dbReference>
<protein>
    <recommendedName>
        <fullName evidence="4">Methylated-DNA--protein-cysteine methyltransferase</fullName>
        <ecNumber evidence="3">2.1.1.63</ecNumber>
    </recommendedName>
    <alternativeName>
        <fullName evidence="9">6-O-methylguanine-DNA methyltransferase</fullName>
    </alternativeName>
    <alternativeName>
        <fullName evidence="10">O-6-methylguanine-DNA-alkyltransferase</fullName>
    </alternativeName>
</protein>
<evidence type="ECO:0000256" key="3">
    <source>
        <dbReference type="ARBA" id="ARBA00011918"/>
    </source>
</evidence>
<dbReference type="GO" id="GO:0032259">
    <property type="term" value="P:methylation"/>
    <property type="evidence" value="ECO:0007669"/>
    <property type="project" value="UniProtKB-KW"/>
</dbReference>
<comment type="catalytic activity">
    <reaction evidence="11">
        <text>a 6-O-methyl-2'-deoxyguanosine in DNA + L-cysteinyl-[protein] = S-methyl-L-cysteinyl-[protein] + a 2'-deoxyguanosine in DNA</text>
        <dbReference type="Rhea" id="RHEA:24000"/>
        <dbReference type="Rhea" id="RHEA-COMP:10131"/>
        <dbReference type="Rhea" id="RHEA-COMP:10132"/>
        <dbReference type="Rhea" id="RHEA-COMP:11367"/>
        <dbReference type="Rhea" id="RHEA-COMP:11368"/>
        <dbReference type="ChEBI" id="CHEBI:29950"/>
        <dbReference type="ChEBI" id="CHEBI:82612"/>
        <dbReference type="ChEBI" id="CHEBI:85445"/>
        <dbReference type="ChEBI" id="CHEBI:85448"/>
        <dbReference type="EC" id="2.1.1.63"/>
    </reaction>
</comment>